<dbReference type="GeneID" id="39856912"/>
<dbReference type="Proteomes" id="UP000296733">
    <property type="component" value="Chromosome"/>
</dbReference>
<evidence type="ECO:0000313" key="3">
    <source>
        <dbReference type="EMBL" id="QCC46621.1"/>
    </source>
</evidence>
<dbReference type="Proteomes" id="UP000236740">
    <property type="component" value="Unassembled WGS sequence"/>
</dbReference>
<evidence type="ECO:0000313" key="5">
    <source>
        <dbReference type="Proteomes" id="UP000236740"/>
    </source>
</evidence>
<protein>
    <recommendedName>
        <fullName evidence="2">DUF7573 domain-containing protein</fullName>
    </recommendedName>
</protein>
<dbReference type="Pfam" id="PF24458">
    <property type="entry name" value="DUF7573"/>
    <property type="match status" value="1"/>
</dbReference>
<feature type="domain" description="DUF7573" evidence="2">
    <location>
        <begin position="78"/>
        <end position="116"/>
    </location>
</feature>
<dbReference type="RefSeq" id="WP_103990779.1">
    <property type="nucleotide sequence ID" value="NZ_CP031311.1"/>
</dbReference>
<dbReference type="EMBL" id="FNVN01000001">
    <property type="protein sequence ID" value="SEF90626.1"/>
    <property type="molecule type" value="Genomic_DNA"/>
</dbReference>
<feature type="region of interest" description="Disordered" evidence="1">
    <location>
        <begin position="1"/>
        <end position="87"/>
    </location>
</feature>
<sequence>MARDRSLDEFAVDGASDAADRESTADGEDGSADEEADGPEEEASRGSAEETSRESTDEASQTTDTASDPIGDAEVEPATATYQWDPEGVECPGCGRTVDRLWLQGDERVCADCKEW</sequence>
<feature type="compositionally biased region" description="Basic and acidic residues" evidence="1">
    <location>
        <begin position="42"/>
        <end position="56"/>
    </location>
</feature>
<reference evidence="3 6" key="2">
    <citation type="journal article" date="2019" name="Nat. Commun.">
        <title>A new type of DNA phosphorothioation-based antiviral system in archaea.</title>
        <authorList>
            <person name="Xiong L."/>
            <person name="Liu S."/>
            <person name="Chen S."/>
            <person name="Xiao Y."/>
            <person name="Zhu B."/>
            <person name="Gao Y."/>
            <person name="Zhang Y."/>
            <person name="Chen B."/>
            <person name="Luo J."/>
            <person name="Deng Z."/>
            <person name="Chen X."/>
            <person name="Wang L."/>
            <person name="Chen S."/>
        </authorList>
    </citation>
    <scope>NUCLEOTIDE SEQUENCE [LARGE SCALE GENOMIC DNA]</scope>
    <source>
        <strain evidence="3 6">CGMCC 1.10331</strain>
    </source>
</reference>
<dbReference type="InterPro" id="IPR055995">
    <property type="entry name" value="DUF7573"/>
</dbReference>
<evidence type="ECO:0000313" key="6">
    <source>
        <dbReference type="Proteomes" id="UP000296733"/>
    </source>
</evidence>
<reference evidence="4 5" key="1">
    <citation type="submission" date="2016-10" db="EMBL/GenBank/DDBJ databases">
        <authorList>
            <person name="de Groot N.N."/>
        </authorList>
    </citation>
    <scope>NUCLEOTIDE SEQUENCE [LARGE SCALE GENOMIC DNA]</scope>
    <source>
        <strain evidence="4 5">CGMCC 1.10331</strain>
    </source>
</reference>
<name>A0A1H5VUE9_9EURY</name>
<dbReference type="OrthoDB" id="157634at2157"/>
<dbReference type="EMBL" id="CP031311">
    <property type="protein sequence ID" value="QCC46621.1"/>
    <property type="molecule type" value="Genomic_DNA"/>
</dbReference>
<keyword evidence="5" id="KW-1185">Reference proteome</keyword>
<evidence type="ECO:0000256" key="1">
    <source>
        <dbReference type="SAM" id="MobiDB-lite"/>
    </source>
</evidence>
<accession>A0A1H5VUE9</accession>
<organism evidence="4 5">
    <name type="scientific">Halobellus limi</name>
    <dbReference type="NCBI Taxonomy" id="699433"/>
    <lineage>
        <taxon>Archaea</taxon>
        <taxon>Methanobacteriati</taxon>
        <taxon>Methanobacteriota</taxon>
        <taxon>Stenosarchaea group</taxon>
        <taxon>Halobacteria</taxon>
        <taxon>Halobacteriales</taxon>
        <taxon>Haloferacaceae</taxon>
        <taxon>Halobellus</taxon>
    </lineage>
</organism>
<evidence type="ECO:0000259" key="2">
    <source>
        <dbReference type="Pfam" id="PF24458"/>
    </source>
</evidence>
<evidence type="ECO:0000313" key="4">
    <source>
        <dbReference type="EMBL" id="SEF90626.1"/>
    </source>
</evidence>
<proteinExistence type="predicted"/>
<feature type="compositionally biased region" description="Acidic residues" evidence="1">
    <location>
        <begin position="25"/>
        <end position="41"/>
    </location>
</feature>
<dbReference type="KEGG" id="hlm:DV707_02450"/>
<gene>
    <name evidence="3" type="ORF">DV707_02450</name>
    <name evidence="4" type="ORF">SAMN04488133_1066</name>
</gene>
<dbReference type="AlphaFoldDB" id="A0A1H5VUE9"/>